<dbReference type="SMART" id="SM00256">
    <property type="entry name" value="FBOX"/>
    <property type="match status" value="1"/>
</dbReference>
<comment type="caution">
    <text evidence="3">The sequence shown here is derived from an EMBL/GenBank/DDBJ whole genome shotgun (WGS) entry which is preliminary data.</text>
</comment>
<dbReference type="AlphaFoldDB" id="A0A642VCM4"/>
<protein>
    <recommendedName>
        <fullName evidence="2">F-box domain-containing protein</fullName>
    </recommendedName>
</protein>
<organism evidence="3 4">
    <name type="scientific">Trichomonascus ciferrii</name>
    <dbReference type="NCBI Taxonomy" id="44093"/>
    <lineage>
        <taxon>Eukaryota</taxon>
        <taxon>Fungi</taxon>
        <taxon>Dikarya</taxon>
        <taxon>Ascomycota</taxon>
        <taxon>Saccharomycotina</taxon>
        <taxon>Dipodascomycetes</taxon>
        <taxon>Dipodascales</taxon>
        <taxon>Trichomonascaceae</taxon>
        <taxon>Trichomonascus</taxon>
        <taxon>Trichomonascus ciferrii complex</taxon>
    </lineage>
</organism>
<evidence type="ECO:0000259" key="2">
    <source>
        <dbReference type="PROSITE" id="PS50181"/>
    </source>
</evidence>
<dbReference type="InterPro" id="IPR001810">
    <property type="entry name" value="F-box_dom"/>
</dbReference>
<feature type="domain" description="F-box" evidence="2">
    <location>
        <begin position="99"/>
        <end position="144"/>
    </location>
</feature>
<dbReference type="Proteomes" id="UP000761534">
    <property type="component" value="Unassembled WGS sequence"/>
</dbReference>
<gene>
    <name evidence="3" type="ORF">TRICI_001073</name>
</gene>
<evidence type="ECO:0000256" key="1">
    <source>
        <dbReference type="SAM" id="MobiDB-lite"/>
    </source>
</evidence>
<sequence>MKRLSKLWKKGDKAQAPPSQGQGQGNRDLSNPEAFYNALRDGTLTMDSPNVTLGNTTDPRGTGVVGPSTIGDIYSNVTRSQEKVSEVKPTAVPKEVVVDSTKPRLPNEIVSMIMDYMDPYDLVPMRKTCVDFFDLASTRLYKEMHITCERVQGANRDACYITVYLGNMTFLSIRNFLHAVQKRILTKAFQYVKVFKVTSLSIDTPYVPQSANASIDTESLVLLLNWFAYVLSPLSLPAVKTVDIVFTVTIDGRPPQFESVINALAKGFPNAEKIYALNMTVLTTFPLPRPEILKEFRTVSFRLTGTNPSMITTVCRGPLPSTFRGLSIMSPIITSAETLKNLFSGTPDLNSLALSLSREITQLQPNETVDFLPKSVTSLALTEDPEGPFRNTPAQTFTAAAKYPAENVQNLYIVSDTGYSIRQFKFQKVKYLDYRSTSREGSLSPQFLPTFKTLAYNIREHIVTLRLALDVDLLNALIHSFTPFPPNLKHAVFSTTGSFVSVDTPKSPYKTTEKATLVLLTQMTYHKVGGFMSHFLNYTPVYLDIDENWNRIDPYCRQFLTHIHADWYQVDRDLYLMTH</sequence>
<dbReference type="VEuPathDB" id="FungiDB:TRICI_001073"/>
<feature type="compositionally biased region" description="Polar residues" evidence="1">
    <location>
        <begin position="46"/>
        <end position="59"/>
    </location>
</feature>
<keyword evidence="4" id="KW-1185">Reference proteome</keyword>
<feature type="region of interest" description="Disordered" evidence="1">
    <location>
        <begin position="1"/>
        <end position="32"/>
    </location>
</feature>
<proteinExistence type="predicted"/>
<name>A0A642VCM4_9ASCO</name>
<accession>A0A642VCM4</accession>
<reference evidence="3" key="1">
    <citation type="journal article" date="2019" name="G3 (Bethesda)">
        <title>Genome Assemblies of Two Rare Opportunistic Yeast Pathogens: Diutina rugosa (syn. Candida rugosa) and Trichomonascus ciferrii (syn. Candida ciferrii).</title>
        <authorList>
            <person name="Mixao V."/>
            <person name="Saus E."/>
            <person name="Hansen A.P."/>
            <person name="Lass-Florl C."/>
            <person name="Gabaldon T."/>
        </authorList>
    </citation>
    <scope>NUCLEOTIDE SEQUENCE</scope>
    <source>
        <strain evidence="3">CBS 4856</strain>
    </source>
</reference>
<dbReference type="Pfam" id="PF12937">
    <property type="entry name" value="F-box-like"/>
    <property type="match status" value="1"/>
</dbReference>
<dbReference type="CDD" id="cd09917">
    <property type="entry name" value="F-box_SF"/>
    <property type="match status" value="1"/>
</dbReference>
<evidence type="ECO:0000313" key="4">
    <source>
        <dbReference type="Proteomes" id="UP000761534"/>
    </source>
</evidence>
<dbReference type="EMBL" id="SWFS01000082">
    <property type="protein sequence ID" value="KAA8916775.1"/>
    <property type="molecule type" value="Genomic_DNA"/>
</dbReference>
<feature type="region of interest" description="Disordered" evidence="1">
    <location>
        <begin position="46"/>
        <end position="67"/>
    </location>
</feature>
<dbReference type="InterPro" id="IPR036047">
    <property type="entry name" value="F-box-like_dom_sf"/>
</dbReference>
<evidence type="ECO:0000313" key="3">
    <source>
        <dbReference type="EMBL" id="KAA8916775.1"/>
    </source>
</evidence>
<dbReference type="SUPFAM" id="SSF81383">
    <property type="entry name" value="F-box domain"/>
    <property type="match status" value="1"/>
</dbReference>
<dbReference type="PROSITE" id="PS50181">
    <property type="entry name" value="FBOX"/>
    <property type="match status" value="1"/>
</dbReference>